<dbReference type="PANTHER" id="PTHR16877:SF0">
    <property type="entry name" value="HEPCIDIN"/>
    <property type="match status" value="1"/>
</dbReference>
<dbReference type="Pfam" id="PF06446">
    <property type="entry name" value="Hepcidin"/>
    <property type="match status" value="1"/>
</dbReference>
<dbReference type="OrthoDB" id="9428792at2759"/>
<dbReference type="AlphaFoldDB" id="A0A8J6AMZ9"/>
<keyword evidence="10" id="KW-1185">Reference proteome</keyword>
<reference evidence="9" key="1">
    <citation type="journal article" date="2021" name="Evol. Appl.">
        <title>The genome of the Pyrenean desman and the effects of bottlenecks and inbreeding on the genomic landscape of an endangered species.</title>
        <authorList>
            <person name="Escoda L."/>
            <person name="Castresana J."/>
        </authorList>
    </citation>
    <scope>NUCLEOTIDE SEQUENCE</scope>
    <source>
        <strain evidence="9">IBE-C5619</strain>
    </source>
</reference>
<feature type="region of interest" description="Disordered" evidence="7">
    <location>
        <begin position="29"/>
        <end position="50"/>
    </location>
</feature>
<evidence type="ECO:0000256" key="2">
    <source>
        <dbReference type="ARBA" id="ARBA00008022"/>
    </source>
</evidence>
<dbReference type="GO" id="GO:0006879">
    <property type="term" value="P:intracellular iron ion homeostasis"/>
    <property type="evidence" value="ECO:0007669"/>
    <property type="project" value="InterPro"/>
</dbReference>
<evidence type="ECO:0000256" key="7">
    <source>
        <dbReference type="SAM" id="MobiDB-lite"/>
    </source>
</evidence>
<organism evidence="9 10">
    <name type="scientific">Galemys pyrenaicus</name>
    <name type="common">Iberian desman</name>
    <name type="synonym">Pyrenean desman</name>
    <dbReference type="NCBI Taxonomy" id="202257"/>
    <lineage>
        <taxon>Eukaryota</taxon>
        <taxon>Metazoa</taxon>
        <taxon>Chordata</taxon>
        <taxon>Craniata</taxon>
        <taxon>Vertebrata</taxon>
        <taxon>Euteleostomi</taxon>
        <taxon>Mammalia</taxon>
        <taxon>Eutheria</taxon>
        <taxon>Laurasiatheria</taxon>
        <taxon>Eulipotyphla</taxon>
        <taxon>Talpidae</taxon>
        <taxon>Galemys</taxon>
    </lineage>
</organism>
<dbReference type="EMBL" id="JAGFMF010011389">
    <property type="protein sequence ID" value="KAG8524366.1"/>
    <property type="molecule type" value="Genomic_DNA"/>
</dbReference>
<feature type="chain" id="PRO_5035227965" evidence="8">
    <location>
        <begin position="24"/>
        <end position="86"/>
    </location>
</feature>
<evidence type="ECO:0000256" key="4">
    <source>
        <dbReference type="ARBA" id="ARBA00022702"/>
    </source>
</evidence>
<dbReference type="GO" id="GO:0042742">
    <property type="term" value="P:defense response to bacterium"/>
    <property type="evidence" value="ECO:0007669"/>
    <property type="project" value="TreeGrafter"/>
</dbReference>
<keyword evidence="5 8" id="KW-0732">Signal</keyword>
<evidence type="ECO:0000256" key="3">
    <source>
        <dbReference type="ARBA" id="ARBA00022525"/>
    </source>
</evidence>
<evidence type="ECO:0000313" key="10">
    <source>
        <dbReference type="Proteomes" id="UP000700334"/>
    </source>
</evidence>
<dbReference type="PANTHER" id="PTHR16877">
    <property type="entry name" value="HEPCIDIN"/>
    <property type="match status" value="1"/>
</dbReference>
<keyword evidence="6" id="KW-1015">Disulfide bond</keyword>
<dbReference type="GO" id="GO:0005179">
    <property type="term" value="F:hormone activity"/>
    <property type="evidence" value="ECO:0007669"/>
    <property type="project" value="UniProtKB-KW"/>
</dbReference>
<dbReference type="GO" id="GO:0005615">
    <property type="term" value="C:extracellular space"/>
    <property type="evidence" value="ECO:0007669"/>
    <property type="project" value="TreeGrafter"/>
</dbReference>
<gene>
    <name evidence="9" type="ORF">J0S82_006777</name>
</gene>
<feature type="signal peptide" evidence="8">
    <location>
        <begin position="1"/>
        <end position="23"/>
    </location>
</feature>
<proteinExistence type="inferred from homology"/>
<evidence type="ECO:0000256" key="6">
    <source>
        <dbReference type="ARBA" id="ARBA00023157"/>
    </source>
</evidence>
<dbReference type="GO" id="GO:0034760">
    <property type="term" value="P:negative regulation of iron ion transmembrane transport"/>
    <property type="evidence" value="ECO:0007669"/>
    <property type="project" value="TreeGrafter"/>
</dbReference>
<keyword evidence="3" id="KW-0964">Secreted</keyword>
<comment type="similarity">
    <text evidence="2">Belongs to the hepcidin family.</text>
</comment>
<comment type="subcellular location">
    <subcellularLocation>
        <location evidence="1">Secreted</location>
    </subcellularLocation>
</comment>
<dbReference type="Proteomes" id="UP000700334">
    <property type="component" value="Unassembled WGS sequence"/>
</dbReference>
<evidence type="ECO:0000256" key="1">
    <source>
        <dbReference type="ARBA" id="ARBA00004613"/>
    </source>
</evidence>
<sequence>MAQSTRTQAACLLLLLLTGLASGSVLRRQTRQPAQPQTQDMAGAEAGWTPETRRLWRRDTHFPICMFCCSCCPSMRPNTCGFCCKS</sequence>
<evidence type="ECO:0000313" key="9">
    <source>
        <dbReference type="EMBL" id="KAG8524366.1"/>
    </source>
</evidence>
<protein>
    <submittedName>
        <fullName evidence="9">Hepcidin</fullName>
    </submittedName>
</protein>
<dbReference type="InterPro" id="IPR010500">
    <property type="entry name" value="Hepcidin"/>
</dbReference>
<evidence type="ECO:0000256" key="8">
    <source>
        <dbReference type="SAM" id="SignalP"/>
    </source>
</evidence>
<evidence type="ECO:0000256" key="5">
    <source>
        <dbReference type="ARBA" id="ARBA00022729"/>
    </source>
</evidence>
<accession>A0A8J6AMZ9</accession>
<keyword evidence="4" id="KW-0372">Hormone</keyword>
<comment type="caution">
    <text evidence="9">The sequence shown here is derived from an EMBL/GenBank/DDBJ whole genome shotgun (WGS) entry which is preliminary data.</text>
</comment>
<name>A0A8J6AMZ9_GALPY</name>